<evidence type="ECO:0000256" key="6">
    <source>
        <dbReference type="ARBA" id="ARBA00022485"/>
    </source>
</evidence>
<dbReference type="Gene3D" id="3.90.480.20">
    <property type="match status" value="1"/>
</dbReference>
<dbReference type="PRINTS" id="PR00397">
    <property type="entry name" value="SIROHAEM"/>
</dbReference>
<evidence type="ECO:0000256" key="9">
    <source>
        <dbReference type="ARBA" id="ARBA00022784"/>
    </source>
</evidence>
<comment type="function">
    <text evidence="3">Catalyzes the reduction of sulfite to sulfide, a step in the biosynthesis of sulfur-containing amino acids and cofactors.</text>
</comment>
<evidence type="ECO:0000256" key="1">
    <source>
        <dbReference type="ARBA" id="ARBA00001929"/>
    </source>
</evidence>
<comment type="catalytic activity">
    <reaction evidence="13">
        <text>hydrogen sulfide + 6 oxidized [2Fe-2S]-[ferredoxin] + 3 H2O = sulfite + 6 reduced [2Fe-2S]-[ferredoxin] + 7 H(+)</text>
        <dbReference type="Rhea" id="RHEA:23132"/>
        <dbReference type="Rhea" id="RHEA-COMP:10000"/>
        <dbReference type="Rhea" id="RHEA-COMP:10001"/>
        <dbReference type="ChEBI" id="CHEBI:15377"/>
        <dbReference type="ChEBI" id="CHEBI:15378"/>
        <dbReference type="ChEBI" id="CHEBI:17359"/>
        <dbReference type="ChEBI" id="CHEBI:29919"/>
        <dbReference type="ChEBI" id="CHEBI:33737"/>
        <dbReference type="ChEBI" id="CHEBI:33738"/>
        <dbReference type="EC" id="1.8.7.1"/>
    </reaction>
</comment>
<reference evidence="16" key="1">
    <citation type="submission" date="2020-10" db="EMBL/GenBank/DDBJ databases">
        <title>Connecting structure to function with the recovery of over 1000 high-quality activated sludge metagenome-assembled genomes encoding full-length rRNA genes using long-read sequencing.</title>
        <authorList>
            <person name="Singleton C.M."/>
            <person name="Petriglieri F."/>
            <person name="Kristensen J.M."/>
            <person name="Kirkegaard R.H."/>
            <person name="Michaelsen T.Y."/>
            <person name="Andersen M.H."/>
            <person name="Karst S.M."/>
            <person name="Dueholm M.S."/>
            <person name="Nielsen P.H."/>
            <person name="Albertsen M."/>
        </authorList>
    </citation>
    <scope>NUCLEOTIDE SEQUENCE</scope>
    <source>
        <strain evidence="16">Ribe_18-Q3-R11-54_MAXAC.001</strain>
    </source>
</reference>
<evidence type="ECO:0000256" key="12">
    <source>
        <dbReference type="ARBA" id="ARBA00023014"/>
    </source>
</evidence>
<dbReference type="EC" id="1.8.7.1" evidence="5"/>
<dbReference type="InterPro" id="IPR051329">
    <property type="entry name" value="NIR_SIR_4Fe-4S"/>
</dbReference>
<name>A0A9D7Y055_9MICO</name>
<dbReference type="GO" id="GO:0051539">
    <property type="term" value="F:4 iron, 4 sulfur cluster binding"/>
    <property type="evidence" value="ECO:0007669"/>
    <property type="project" value="UniProtKB-KW"/>
</dbReference>
<sequence>MSTPLTTAARATGAWADGDRTPLNDNERFKLEDDGLNVRQRIETIFSREGFGSIPVDDLRGRMRWWGLYTQRRPGIDGGQTAKLSADELDDSYFMLRIRSDGGALSEVQLRTIAGISTEFARDTADISDRQNIQLHWIRVEDVPEIWRRIEAVGLNSAQACGDVPRVILGSPVAGIDVHEIIDGTPAIQEILDRYLLSPEFSNLPRKFKTAVSGSPSLDVAHEANDVSFVGVVHPEHGPGFDVWVGGGLSTNPIFAQRLGAWVPIEDVPAVWAGVVGIFRDYGYRRLRNRARLKFLVSDWGAERFREVLETEYLGRRLLDGPAPVEDPERRRDHLGVHPQVDGRFWVGVAPIGGRVSGTTLTAVADLAARHGSGRVRLTAHQKLLVLDVPEAEVATLVVELDALGLPANASEWRRGVLACTGIEFCKLALVETKARARSAVEELERRIPDLDAPVTIHVNGCPNSCARFQVADIGLKGLVMTGASGETVEGFQVHLGGALGGNARLARKTRALRVEADDLVDYVEHVVTRFRTDQAPGESFAEWAHRADEEALR</sequence>
<evidence type="ECO:0000256" key="11">
    <source>
        <dbReference type="ARBA" id="ARBA00023004"/>
    </source>
</evidence>
<evidence type="ECO:0000256" key="4">
    <source>
        <dbReference type="ARBA" id="ARBA00010429"/>
    </source>
</evidence>
<feature type="domain" description="Nitrite/Sulfite reductase ferredoxin-like" evidence="15">
    <location>
        <begin position="91"/>
        <end position="152"/>
    </location>
</feature>
<evidence type="ECO:0000256" key="10">
    <source>
        <dbReference type="ARBA" id="ARBA00023002"/>
    </source>
</evidence>
<dbReference type="Pfam" id="PF03460">
    <property type="entry name" value="NIR_SIR_ferr"/>
    <property type="match status" value="2"/>
</dbReference>
<keyword evidence="6" id="KW-0004">4Fe-4S</keyword>
<dbReference type="PROSITE" id="PS00365">
    <property type="entry name" value="NIR_SIR"/>
    <property type="match status" value="1"/>
</dbReference>
<dbReference type="InterPro" id="IPR006067">
    <property type="entry name" value="NO2/SO3_Rdtase_4Fe4S_dom"/>
</dbReference>
<dbReference type="FunFam" id="3.30.413.10:FF:000009">
    <property type="entry name" value="Sulfite reductase [ferredoxin]"/>
    <property type="match status" value="1"/>
</dbReference>
<feature type="domain" description="Nitrite/Sulfite reductase ferredoxin-like" evidence="15">
    <location>
        <begin position="338"/>
        <end position="403"/>
    </location>
</feature>
<accession>A0A9D7Y055</accession>
<organism evidence="16 17">
    <name type="scientific">Candidatus Phosphoribacter hodrii</name>
    <dbReference type="NCBI Taxonomy" id="2953743"/>
    <lineage>
        <taxon>Bacteria</taxon>
        <taxon>Bacillati</taxon>
        <taxon>Actinomycetota</taxon>
        <taxon>Actinomycetes</taxon>
        <taxon>Micrococcales</taxon>
        <taxon>Dermatophilaceae</taxon>
        <taxon>Candidatus Phosphoribacter</taxon>
    </lineage>
</organism>
<evidence type="ECO:0000256" key="8">
    <source>
        <dbReference type="ARBA" id="ARBA00022723"/>
    </source>
</evidence>
<keyword evidence="12" id="KW-0411">Iron-sulfur</keyword>
<keyword evidence="9" id="KW-0883">Thioether bond</keyword>
<dbReference type="EMBL" id="JADKGK010000004">
    <property type="protein sequence ID" value="MBL0002596.1"/>
    <property type="molecule type" value="Genomic_DNA"/>
</dbReference>
<evidence type="ECO:0000256" key="3">
    <source>
        <dbReference type="ARBA" id="ARBA00003247"/>
    </source>
</evidence>
<comment type="caution">
    <text evidence="16">The sequence shown here is derived from an EMBL/GenBank/DDBJ whole genome shotgun (WGS) entry which is preliminary data.</text>
</comment>
<keyword evidence="11" id="KW-0408">Iron</keyword>
<comment type="similarity">
    <text evidence="4">Belongs to the nitrite and sulfite reductase 4Fe-4S domain family.</text>
</comment>
<proteinExistence type="inferred from homology"/>
<dbReference type="PANTHER" id="PTHR32439:SF0">
    <property type="entry name" value="FERREDOXIN--NITRITE REDUCTASE, CHLOROPLASTIC"/>
    <property type="match status" value="1"/>
</dbReference>
<dbReference type="InterPro" id="IPR036136">
    <property type="entry name" value="Nit/Sulf_reduc_fer-like_dom_sf"/>
</dbReference>
<gene>
    <name evidence="16" type="ORF">IPP00_00865</name>
</gene>
<dbReference type="AlphaFoldDB" id="A0A9D7Y055"/>
<dbReference type="GO" id="GO:0050311">
    <property type="term" value="F:sulfite reductase (ferredoxin) activity"/>
    <property type="evidence" value="ECO:0007669"/>
    <property type="project" value="UniProtKB-EC"/>
</dbReference>
<keyword evidence="8" id="KW-0479">Metal-binding</keyword>
<evidence type="ECO:0000313" key="16">
    <source>
        <dbReference type="EMBL" id="MBL0002596.1"/>
    </source>
</evidence>
<comment type="cofactor">
    <cofactor evidence="2">
        <name>[4Fe-4S] cluster</name>
        <dbReference type="ChEBI" id="CHEBI:49883"/>
    </cofactor>
</comment>
<dbReference type="InterPro" id="IPR045854">
    <property type="entry name" value="NO2/SO3_Rdtase_4Fe4S_sf"/>
</dbReference>
<evidence type="ECO:0000256" key="2">
    <source>
        <dbReference type="ARBA" id="ARBA00001966"/>
    </source>
</evidence>
<protein>
    <recommendedName>
        <fullName evidence="5">assimilatory sulfite reductase (ferredoxin)</fullName>
        <ecNumber evidence="5">1.8.7.1</ecNumber>
    </recommendedName>
</protein>
<keyword evidence="10" id="KW-0560">Oxidoreductase</keyword>
<evidence type="ECO:0000256" key="5">
    <source>
        <dbReference type="ARBA" id="ARBA00012353"/>
    </source>
</evidence>
<evidence type="ECO:0000259" key="15">
    <source>
        <dbReference type="Pfam" id="PF03460"/>
    </source>
</evidence>
<dbReference type="GO" id="GO:0046872">
    <property type="term" value="F:metal ion binding"/>
    <property type="evidence" value="ECO:0007669"/>
    <property type="project" value="UniProtKB-KW"/>
</dbReference>
<evidence type="ECO:0000313" key="17">
    <source>
        <dbReference type="Proteomes" id="UP000886632"/>
    </source>
</evidence>
<evidence type="ECO:0000259" key="14">
    <source>
        <dbReference type="Pfam" id="PF01077"/>
    </source>
</evidence>
<dbReference type="Pfam" id="PF01077">
    <property type="entry name" value="NIR_SIR"/>
    <property type="match status" value="2"/>
</dbReference>
<feature type="domain" description="Nitrite/sulphite reductase 4Fe-4S" evidence="14">
    <location>
        <begin position="162"/>
        <end position="316"/>
    </location>
</feature>
<evidence type="ECO:0000256" key="7">
    <source>
        <dbReference type="ARBA" id="ARBA00022617"/>
    </source>
</evidence>
<dbReference type="SUPFAM" id="SSF55124">
    <property type="entry name" value="Nitrite/Sulfite reductase N-terminal domain-like"/>
    <property type="match status" value="2"/>
</dbReference>
<dbReference type="Proteomes" id="UP000886632">
    <property type="component" value="Unassembled WGS sequence"/>
</dbReference>
<dbReference type="GO" id="GO:0020037">
    <property type="term" value="F:heme binding"/>
    <property type="evidence" value="ECO:0007669"/>
    <property type="project" value="InterPro"/>
</dbReference>
<dbReference type="SUPFAM" id="SSF56014">
    <property type="entry name" value="Nitrite and sulphite reductase 4Fe-4S domain-like"/>
    <property type="match status" value="2"/>
</dbReference>
<dbReference type="InterPro" id="IPR005117">
    <property type="entry name" value="NiRdtase/SiRdtase_haem-b_fer"/>
</dbReference>
<keyword evidence="7" id="KW-0349">Heme</keyword>
<dbReference type="Gene3D" id="3.30.413.10">
    <property type="entry name" value="Sulfite Reductase Hemoprotein, domain 1"/>
    <property type="match status" value="2"/>
</dbReference>
<feature type="domain" description="Nitrite/sulphite reductase 4Fe-4S" evidence="14">
    <location>
        <begin position="415"/>
        <end position="553"/>
    </location>
</feature>
<evidence type="ECO:0000256" key="13">
    <source>
        <dbReference type="ARBA" id="ARBA00049518"/>
    </source>
</evidence>
<dbReference type="FunFam" id="3.30.413.10:FF:000013">
    <property type="entry name" value="Sulfite reductase [ferredoxin]"/>
    <property type="match status" value="1"/>
</dbReference>
<comment type="cofactor">
    <cofactor evidence="1">
        <name>siroheme</name>
        <dbReference type="ChEBI" id="CHEBI:60052"/>
    </cofactor>
</comment>
<dbReference type="InterPro" id="IPR006066">
    <property type="entry name" value="NO2/SO3_Rdtase_FeS/sirohaem_BS"/>
</dbReference>
<dbReference type="PANTHER" id="PTHR32439">
    <property type="entry name" value="FERREDOXIN--NITRITE REDUCTASE, CHLOROPLASTIC"/>
    <property type="match status" value="1"/>
</dbReference>